<evidence type="ECO:0000313" key="5">
    <source>
        <dbReference type="WBParaSite" id="SCUD_0001415901-mRNA-1"/>
    </source>
</evidence>
<dbReference type="EMBL" id="UZAK01036460">
    <property type="protein sequence ID" value="VDP55498.1"/>
    <property type="molecule type" value="Genomic_DNA"/>
</dbReference>
<dbReference type="STRING" id="6186.A0A183KGK8"/>
<feature type="coiled-coil region" evidence="1">
    <location>
        <begin position="267"/>
        <end position="336"/>
    </location>
</feature>
<accession>A0A183KGK8</accession>
<feature type="coiled-coil region" evidence="1">
    <location>
        <begin position="31"/>
        <end position="72"/>
    </location>
</feature>
<keyword evidence="4" id="KW-1185">Reference proteome</keyword>
<protein>
    <submittedName>
        <fullName evidence="5">GRIP domain-containing protein</fullName>
    </submittedName>
</protein>
<evidence type="ECO:0000256" key="1">
    <source>
        <dbReference type="SAM" id="Coils"/>
    </source>
</evidence>
<dbReference type="Proteomes" id="UP000279833">
    <property type="component" value="Unassembled WGS sequence"/>
</dbReference>
<keyword evidence="1" id="KW-0175">Coiled coil</keyword>
<gene>
    <name evidence="3" type="ORF">SCUD_LOCUS14156</name>
</gene>
<feature type="compositionally biased region" description="Basic and acidic residues" evidence="2">
    <location>
        <begin position="9"/>
        <end position="19"/>
    </location>
</feature>
<reference evidence="5" key="1">
    <citation type="submission" date="2016-06" db="UniProtKB">
        <authorList>
            <consortium name="WormBaseParasite"/>
        </authorList>
    </citation>
    <scope>IDENTIFICATION</scope>
</reference>
<organism evidence="5">
    <name type="scientific">Schistosoma curassoni</name>
    <dbReference type="NCBI Taxonomy" id="6186"/>
    <lineage>
        <taxon>Eukaryota</taxon>
        <taxon>Metazoa</taxon>
        <taxon>Spiralia</taxon>
        <taxon>Lophotrochozoa</taxon>
        <taxon>Platyhelminthes</taxon>
        <taxon>Trematoda</taxon>
        <taxon>Digenea</taxon>
        <taxon>Strigeidida</taxon>
        <taxon>Schistosomatoidea</taxon>
        <taxon>Schistosomatidae</taxon>
        <taxon>Schistosoma</taxon>
    </lineage>
</organism>
<evidence type="ECO:0000313" key="3">
    <source>
        <dbReference type="EMBL" id="VDP55498.1"/>
    </source>
</evidence>
<evidence type="ECO:0000313" key="4">
    <source>
        <dbReference type="Proteomes" id="UP000279833"/>
    </source>
</evidence>
<evidence type="ECO:0000256" key="2">
    <source>
        <dbReference type="SAM" id="MobiDB-lite"/>
    </source>
</evidence>
<dbReference type="AlphaFoldDB" id="A0A183KGK8"/>
<feature type="coiled-coil region" evidence="1">
    <location>
        <begin position="116"/>
        <end position="229"/>
    </location>
</feature>
<name>A0A183KGK8_9TREM</name>
<sequence length="382" mass="43948">RNLEDLQFRIEEENIDKSTTESQNADDESKIFELEEALMSARETNERMELELNKLRVELNDLLQKQTNVSNQSDENKSQIQASELNIGSCFFVGKPSLQFTGLVSETSITPTENEGESFQNECERLRNLLAERQAEAEIMLKHQAETIESLTVEFNGQVEKLNCQLQNSSNEIQAFKNENNLLKQQNNELVLSLKSQIDQLNKQLTEQEKIANEKLSMFENRIKELNNVLSAAESFHSVQIEEVNNLQLINKINNDDVDTVTNQETIQLLLEKLKVQEELFNEQKEQLLNIQLQTIALNQDKVNSNNKLNEVENYLNKLKIELNESRIKQEELLTELNSAHLKRDQLVEDISKVLGDLSLTGNAENLSTILCNRINDLKEQM</sequence>
<dbReference type="WBParaSite" id="SCUD_0001415901-mRNA-1">
    <property type="protein sequence ID" value="SCUD_0001415901-mRNA-1"/>
    <property type="gene ID" value="SCUD_0001415901"/>
</dbReference>
<proteinExistence type="predicted"/>
<reference evidence="3 4" key="2">
    <citation type="submission" date="2018-11" db="EMBL/GenBank/DDBJ databases">
        <authorList>
            <consortium name="Pathogen Informatics"/>
        </authorList>
    </citation>
    <scope>NUCLEOTIDE SEQUENCE [LARGE SCALE GENOMIC DNA]</scope>
    <source>
        <strain evidence="3">Dakar</strain>
        <strain evidence="4">Dakar, Senegal</strain>
    </source>
</reference>
<feature type="region of interest" description="Disordered" evidence="2">
    <location>
        <begin position="9"/>
        <end position="28"/>
    </location>
</feature>